<feature type="domain" description="HTH araC/xylS-type" evidence="4">
    <location>
        <begin position="69"/>
        <end position="167"/>
    </location>
</feature>
<accession>A0ABV8SZL3</accession>
<dbReference type="PANTHER" id="PTHR47894">
    <property type="entry name" value="HTH-TYPE TRANSCRIPTIONAL REGULATOR GADX"/>
    <property type="match status" value="1"/>
</dbReference>
<dbReference type="InterPro" id="IPR009057">
    <property type="entry name" value="Homeodomain-like_sf"/>
</dbReference>
<comment type="caution">
    <text evidence="5">The sequence shown here is derived from an EMBL/GenBank/DDBJ whole genome shotgun (WGS) entry which is preliminary data.</text>
</comment>
<keyword evidence="3" id="KW-0804">Transcription</keyword>
<dbReference type="InterPro" id="IPR018060">
    <property type="entry name" value="HTH_AraC"/>
</dbReference>
<dbReference type="RefSeq" id="WP_380602147.1">
    <property type="nucleotide sequence ID" value="NZ_JBHSDU010000014.1"/>
</dbReference>
<organism evidence="5 6">
    <name type="scientific">Steroidobacter flavus</name>
    <dbReference type="NCBI Taxonomy" id="1842136"/>
    <lineage>
        <taxon>Bacteria</taxon>
        <taxon>Pseudomonadati</taxon>
        <taxon>Pseudomonadota</taxon>
        <taxon>Gammaproteobacteria</taxon>
        <taxon>Steroidobacterales</taxon>
        <taxon>Steroidobacteraceae</taxon>
        <taxon>Steroidobacter</taxon>
    </lineage>
</organism>
<dbReference type="PANTHER" id="PTHR47894:SF4">
    <property type="entry name" value="HTH-TYPE TRANSCRIPTIONAL REGULATOR GADX"/>
    <property type="match status" value="1"/>
</dbReference>
<gene>
    <name evidence="5" type="ORF">ACFPN2_26210</name>
</gene>
<keyword evidence="6" id="KW-1185">Reference proteome</keyword>
<dbReference type="SMART" id="SM00342">
    <property type="entry name" value="HTH_ARAC"/>
    <property type="match status" value="1"/>
</dbReference>
<sequence>MSRDSTLVCADSLRGFDEIVTRLGGSPHELRDAVGVEFGAEQVSHRQLYEMATSFIERRCRKGVMPLTTPARIHIARLLVEGNCTQESLAAALRLHRRTLQRKLRREGKSFETLRDSVRRDMALRYLQQPDISLMRVTEMLGYSEASVLSRSCVRWFLASPRELRRLGTT</sequence>
<protein>
    <submittedName>
        <fullName evidence="5">Helix-turn-helix transcriptional regulator</fullName>
    </submittedName>
</protein>
<dbReference type="Gene3D" id="1.10.10.60">
    <property type="entry name" value="Homeodomain-like"/>
    <property type="match status" value="1"/>
</dbReference>
<dbReference type="PROSITE" id="PS01124">
    <property type="entry name" value="HTH_ARAC_FAMILY_2"/>
    <property type="match status" value="1"/>
</dbReference>
<reference evidence="6" key="1">
    <citation type="journal article" date="2019" name="Int. J. Syst. Evol. Microbiol.">
        <title>The Global Catalogue of Microorganisms (GCM) 10K type strain sequencing project: providing services to taxonomists for standard genome sequencing and annotation.</title>
        <authorList>
            <consortium name="The Broad Institute Genomics Platform"/>
            <consortium name="The Broad Institute Genome Sequencing Center for Infectious Disease"/>
            <person name="Wu L."/>
            <person name="Ma J."/>
        </authorList>
    </citation>
    <scope>NUCLEOTIDE SEQUENCE [LARGE SCALE GENOMIC DNA]</scope>
    <source>
        <strain evidence="6">CGMCC 1.10759</strain>
    </source>
</reference>
<evidence type="ECO:0000256" key="2">
    <source>
        <dbReference type="ARBA" id="ARBA00023125"/>
    </source>
</evidence>
<proteinExistence type="predicted"/>
<evidence type="ECO:0000313" key="6">
    <source>
        <dbReference type="Proteomes" id="UP001595904"/>
    </source>
</evidence>
<evidence type="ECO:0000259" key="4">
    <source>
        <dbReference type="PROSITE" id="PS01124"/>
    </source>
</evidence>
<name>A0ABV8SZL3_9GAMM</name>
<evidence type="ECO:0000313" key="5">
    <source>
        <dbReference type="EMBL" id="MFC4312605.1"/>
    </source>
</evidence>
<keyword evidence="1" id="KW-0805">Transcription regulation</keyword>
<dbReference type="Proteomes" id="UP001595904">
    <property type="component" value="Unassembled WGS sequence"/>
</dbReference>
<dbReference type="Pfam" id="PF12833">
    <property type="entry name" value="HTH_18"/>
    <property type="match status" value="1"/>
</dbReference>
<dbReference type="SUPFAM" id="SSF46689">
    <property type="entry name" value="Homeodomain-like"/>
    <property type="match status" value="1"/>
</dbReference>
<dbReference type="EMBL" id="JBHSDU010000014">
    <property type="protein sequence ID" value="MFC4312605.1"/>
    <property type="molecule type" value="Genomic_DNA"/>
</dbReference>
<evidence type="ECO:0000256" key="1">
    <source>
        <dbReference type="ARBA" id="ARBA00023015"/>
    </source>
</evidence>
<evidence type="ECO:0000256" key="3">
    <source>
        <dbReference type="ARBA" id="ARBA00023163"/>
    </source>
</evidence>
<keyword evidence="2" id="KW-0238">DNA-binding</keyword>